<evidence type="ECO:0000313" key="10">
    <source>
        <dbReference type="Proteomes" id="UP000033882"/>
    </source>
</evidence>
<dbReference type="InterPro" id="IPR000120">
    <property type="entry name" value="Amidase"/>
</dbReference>
<evidence type="ECO:0000256" key="6">
    <source>
        <dbReference type="ARBA" id="ARBA00047407"/>
    </source>
</evidence>
<feature type="active site" description="Charge relay system" evidence="7">
    <location>
        <position position="80"/>
    </location>
</feature>
<evidence type="ECO:0000256" key="1">
    <source>
        <dbReference type="ARBA" id="ARBA00008069"/>
    </source>
</evidence>
<dbReference type="InterPro" id="IPR036928">
    <property type="entry name" value="AS_sf"/>
</dbReference>
<comment type="similarity">
    <text evidence="1 7">Belongs to the amidase family. GatA subfamily.</text>
</comment>
<comment type="subunit">
    <text evidence="7">Heterotrimer of A, B and C subunits.</text>
</comment>
<feature type="active site" description="Acyl-ester intermediate" evidence="7">
    <location>
        <position position="179"/>
    </location>
</feature>
<keyword evidence="2 7" id="KW-0436">Ligase</keyword>
<accession>A0A0G1U8G9</accession>
<proteinExistence type="inferred from homology"/>
<dbReference type="EC" id="6.3.5.7" evidence="7"/>
<dbReference type="AlphaFoldDB" id="A0A0G1U8G9"/>
<dbReference type="GO" id="GO:0016740">
    <property type="term" value="F:transferase activity"/>
    <property type="evidence" value="ECO:0007669"/>
    <property type="project" value="UniProtKB-KW"/>
</dbReference>
<dbReference type="InterPro" id="IPR023631">
    <property type="entry name" value="Amidase_dom"/>
</dbReference>
<dbReference type="PATRIC" id="fig|1619005.3.peg.229"/>
<comment type="caution">
    <text evidence="9">The sequence shown here is derived from an EMBL/GenBank/DDBJ whole genome shotgun (WGS) entry which is preliminary data.</text>
</comment>
<dbReference type="PANTHER" id="PTHR11895:SF151">
    <property type="entry name" value="GLUTAMYL-TRNA(GLN) AMIDOTRANSFERASE SUBUNIT A"/>
    <property type="match status" value="1"/>
</dbReference>
<feature type="active site" description="Charge relay system" evidence="7">
    <location>
        <position position="155"/>
    </location>
</feature>
<keyword evidence="4 7" id="KW-0067">ATP-binding</keyword>
<evidence type="ECO:0000256" key="4">
    <source>
        <dbReference type="ARBA" id="ARBA00022840"/>
    </source>
</evidence>
<dbReference type="InterPro" id="IPR004412">
    <property type="entry name" value="GatA"/>
</dbReference>
<dbReference type="GO" id="GO:0030956">
    <property type="term" value="C:glutamyl-tRNA(Gln) amidotransferase complex"/>
    <property type="evidence" value="ECO:0007669"/>
    <property type="project" value="InterPro"/>
</dbReference>
<dbReference type="Pfam" id="PF01425">
    <property type="entry name" value="Amidase"/>
    <property type="match status" value="1"/>
</dbReference>
<evidence type="ECO:0000256" key="3">
    <source>
        <dbReference type="ARBA" id="ARBA00022741"/>
    </source>
</evidence>
<feature type="domain" description="Amidase" evidence="8">
    <location>
        <begin position="25"/>
        <end position="475"/>
    </location>
</feature>
<dbReference type="GO" id="GO:0005524">
    <property type="term" value="F:ATP binding"/>
    <property type="evidence" value="ECO:0007669"/>
    <property type="project" value="UniProtKB-KW"/>
</dbReference>
<dbReference type="PANTHER" id="PTHR11895">
    <property type="entry name" value="TRANSAMIDASE"/>
    <property type="match status" value="1"/>
</dbReference>
<evidence type="ECO:0000313" key="9">
    <source>
        <dbReference type="EMBL" id="KKU90407.1"/>
    </source>
</evidence>
<evidence type="ECO:0000256" key="2">
    <source>
        <dbReference type="ARBA" id="ARBA00022598"/>
    </source>
</evidence>
<keyword evidence="5 7" id="KW-0648">Protein biosynthesis</keyword>
<dbReference type="SUPFAM" id="SSF75304">
    <property type="entry name" value="Amidase signature (AS) enzymes"/>
    <property type="match status" value="1"/>
</dbReference>
<dbReference type="GO" id="GO:0006412">
    <property type="term" value="P:translation"/>
    <property type="evidence" value="ECO:0007669"/>
    <property type="project" value="UniProtKB-UniRule"/>
</dbReference>
<sequence length="484" mass="52645">MLFLKDLTIKKIHEGLKNKEFTAFELTKEFFDYIETRDKEVQAYLSLDKVGALAAAEAVDIAIAKGEDIGPLAGVPMAIKDNLLVKGLPATAGSKMLENYTAAYDATVIKKLKEAGAIVIGKANMDEFAMGSSTENSAFKITKNPHDLERVPGGSSGGSAAAVAAHMAVAALGTDTGGSIRQPASLCGVVGLKPTYGAVSRSGAIAMASSLDQIGPLTKTVEDAAIVFNAIKDKDPLDATSVDMEYGDDLLHPKLENVKKLRIGLPKEYFVEGMDEYTRAEVNKAIEKVKSLGIEVKDISLPNMKHALSCYYIIMPAEVSSNMARFDGIRYGRLDELQQDEPKSLLGIYHKQRGQGFGKEVRRRIMLGTYVLSSGYYDAYYAKAQKVRKLIKDDFDKAFEEVDVILTPVSPTTAFKIGEKTSDPMQMYLSDIFTLTLNLAGLPGVSIPVRQYEGTGQMPVGFQLIGKAFREADILGIGQFYERL</sequence>
<comment type="catalytic activity">
    <reaction evidence="6 7">
        <text>L-glutamyl-tRNA(Gln) + L-glutamine + ATP + H2O = L-glutaminyl-tRNA(Gln) + L-glutamate + ADP + phosphate + H(+)</text>
        <dbReference type="Rhea" id="RHEA:17521"/>
        <dbReference type="Rhea" id="RHEA-COMP:9681"/>
        <dbReference type="Rhea" id="RHEA-COMP:9684"/>
        <dbReference type="ChEBI" id="CHEBI:15377"/>
        <dbReference type="ChEBI" id="CHEBI:15378"/>
        <dbReference type="ChEBI" id="CHEBI:29985"/>
        <dbReference type="ChEBI" id="CHEBI:30616"/>
        <dbReference type="ChEBI" id="CHEBI:43474"/>
        <dbReference type="ChEBI" id="CHEBI:58359"/>
        <dbReference type="ChEBI" id="CHEBI:78520"/>
        <dbReference type="ChEBI" id="CHEBI:78521"/>
        <dbReference type="ChEBI" id="CHEBI:456216"/>
        <dbReference type="EC" id="6.3.5.7"/>
    </reaction>
</comment>
<dbReference type="PROSITE" id="PS00571">
    <property type="entry name" value="AMIDASES"/>
    <property type="match status" value="1"/>
</dbReference>
<comment type="function">
    <text evidence="7">Allows the formation of correctly charged Gln-tRNA(Gln) through the transamidation of misacylated Glu-tRNA(Gln) in organisms which lack glutaminyl-tRNA synthetase. The reaction takes place in the presence of glutamine and ATP through an activated gamma-phospho-Glu-tRNA(Gln).</text>
</comment>
<gene>
    <name evidence="7" type="primary">gatA</name>
    <name evidence="9" type="ORF">UY19_C0003G0062</name>
</gene>
<organism evidence="9 10">
    <name type="scientific">Candidatus Wolfebacteria bacterium GW2011_GWA2_47_9b</name>
    <dbReference type="NCBI Taxonomy" id="1619005"/>
    <lineage>
        <taxon>Bacteria</taxon>
        <taxon>Candidatus Wolfeibacteriota</taxon>
    </lineage>
</organism>
<dbReference type="Gene3D" id="3.90.1300.10">
    <property type="entry name" value="Amidase signature (AS) domain"/>
    <property type="match status" value="1"/>
</dbReference>
<dbReference type="EMBL" id="LCPB01000003">
    <property type="protein sequence ID" value="KKU90407.1"/>
    <property type="molecule type" value="Genomic_DNA"/>
</dbReference>
<reference evidence="9 10" key="1">
    <citation type="journal article" date="2015" name="Nature">
        <title>rRNA introns, odd ribosomes, and small enigmatic genomes across a large radiation of phyla.</title>
        <authorList>
            <person name="Brown C.T."/>
            <person name="Hug L.A."/>
            <person name="Thomas B.C."/>
            <person name="Sharon I."/>
            <person name="Castelle C.J."/>
            <person name="Singh A."/>
            <person name="Wilkins M.J."/>
            <person name="Williams K.H."/>
            <person name="Banfield J.F."/>
        </authorList>
    </citation>
    <scope>NUCLEOTIDE SEQUENCE [LARGE SCALE GENOMIC DNA]</scope>
</reference>
<dbReference type="NCBIfam" id="TIGR00132">
    <property type="entry name" value="gatA"/>
    <property type="match status" value="1"/>
</dbReference>
<dbReference type="GO" id="GO:0050567">
    <property type="term" value="F:glutaminyl-tRNA synthase (glutamine-hydrolyzing) activity"/>
    <property type="evidence" value="ECO:0007669"/>
    <property type="project" value="UniProtKB-UniRule"/>
</dbReference>
<keyword evidence="9" id="KW-0808">Transferase</keyword>
<keyword evidence="3 7" id="KW-0547">Nucleotide-binding</keyword>
<name>A0A0G1U8G9_9BACT</name>
<evidence type="ECO:0000256" key="7">
    <source>
        <dbReference type="HAMAP-Rule" id="MF_00120"/>
    </source>
</evidence>
<dbReference type="InterPro" id="IPR020556">
    <property type="entry name" value="Amidase_CS"/>
</dbReference>
<protein>
    <recommendedName>
        <fullName evidence="7">Glutamyl-tRNA(Gln) amidotransferase subunit A</fullName>
        <shortName evidence="7">Glu-ADT subunit A</shortName>
        <ecNumber evidence="7">6.3.5.7</ecNumber>
    </recommendedName>
</protein>
<dbReference type="Proteomes" id="UP000033882">
    <property type="component" value="Unassembled WGS sequence"/>
</dbReference>
<evidence type="ECO:0000256" key="5">
    <source>
        <dbReference type="ARBA" id="ARBA00022917"/>
    </source>
</evidence>
<dbReference type="HAMAP" id="MF_00120">
    <property type="entry name" value="GatA"/>
    <property type="match status" value="1"/>
</dbReference>
<evidence type="ECO:0000259" key="8">
    <source>
        <dbReference type="Pfam" id="PF01425"/>
    </source>
</evidence>